<dbReference type="GO" id="GO:0005886">
    <property type="term" value="C:plasma membrane"/>
    <property type="evidence" value="ECO:0007669"/>
    <property type="project" value="UniProtKB-SubCell"/>
</dbReference>
<dbReference type="EMBL" id="CP045226">
    <property type="protein sequence ID" value="QFS46570.1"/>
    <property type="molecule type" value="Genomic_DNA"/>
</dbReference>
<dbReference type="CDD" id="cd11386">
    <property type="entry name" value="MCP_signal"/>
    <property type="match status" value="1"/>
</dbReference>
<evidence type="ECO:0000256" key="5">
    <source>
        <dbReference type="ARBA" id="ARBA00022989"/>
    </source>
</evidence>
<dbReference type="Gene3D" id="6.10.340.10">
    <property type="match status" value="1"/>
</dbReference>
<dbReference type="GO" id="GO:0007165">
    <property type="term" value="P:signal transduction"/>
    <property type="evidence" value="ECO:0007669"/>
    <property type="project" value="UniProtKB-KW"/>
</dbReference>
<dbReference type="InterPro" id="IPR003018">
    <property type="entry name" value="GAF"/>
</dbReference>
<evidence type="ECO:0000313" key="15">
    <source>
        <dbReference type="Proteomes" id="UP000326678"/>
    </source>
</evidence>
<evidence type="ECO:0000256" key="9">
    <source>
        <dbReference type="PROSITE-ProRule" id="PRU00284"/>
    </source>
</evidence>
<dbReference type="InterPro" id="IPR029151">
    <property type="entry name" value="Sensor-like_sf"/>
</dbReference>
<feature type="domain" description="Methyl-accepting transducer" evidence="12">
    <location>
        <begin position="669"/>
        <end position="905"/>
    </location>
</feature>
<dbReference type="FunFam" id="1.10.287.950:FF:000001">
    <property type="entry name" value="Methyl-accepting chemotaxis sensory transducer"/>
    <property type="match status" value="1"/>
</dbReference>
<dbReference type="CDD" id="cd12914">
    <property type="entry name" value="PDC1_DGC_like"/>
    <property type="match status" value="1"/>
</dbReference>
<evidence type="ECO:0000259" key="11">
    <source>
        <dbReference type="PROSITE" id="PS50046"/>
    </source>
</evidence>
<dbReference type="InterPro" id="IPR029016">
    <property type="entry name" value="GAF-like_dom_sf"/>
</dbReference>
<proteinExistence type="inferred from homology"/>
<keyword evidence="2" id="KW-1003">Cell membrane</keyword>
<dbReference type="PROSITE" id="PS50885">
    <property type="entry name" value="HAMP"/>
    <property type="match status" value="2"/>
</dbReference>
<evidence type="ECO:0000259" key="13">
    <source>
        <dbReference type="PROSITE" id="PS50885"/>
    </source>
</evidence>
<keyword evidence="7 9" id="KW-0807">Transducer</keyword>
<dbReference type="Pfam" id="PF00015">
    <property type="entry name" value="MCPsignal"/>
    <property type="match status" value="1"/>
</dbReference>
<dbReference type="SUPFAM" id="SSF103190">
    <property type="entry name" value="Sensory domain-like"/>
    <property type="match status" value="1"/>
</dbReference>
<dbReference type="SUPFAM" id="SSF58104">
    <property type="entry name" value="Methyl-accepting chemotaxis protein (MCP) signaling domain"/>
    <property type="match status" value="1"/>
</dbReference>
<sequence length="942" mass="102565">MFNKTNANQGSGAQNRASLISSQKINGSVIKLPAKTTNETANNSLLNQAIASFTKLGLAKKATILAIAIATIPVLGIGAIAFSFANKSITKQITQSQQAQSIGLSDKVNRFMLGRYGDIQVISSLLFLTSPQASVSITTQDKQAILDRVVEAYKVYDSIAVFNRQGNLIVQSTGEPLDNQKDRSYFQDTLQKDTPVISKPEAAKNTGVVNIYIAAPVKQTRTGQTIGVVRARMPVKSLEEVIKNYVVNGQQYHLLDASGTVFLSPQKELLGKEAKGEYSSLPKLVAANKVDSFIEVPKTYKKEELVSYVPASKLDGLPDLNWQVLLSTDTAIVFEPQRQLLWIITIGTAVTALIVAAIASRLAKLTTQPILNATAALAKLGQGKFSTRLEIAREDELGVLSANINLMAEQLQVLVKEQELDVEGAKLLTDITLRIRKSLKTEDIYHTAVKEVQRSLKTDRVIIYSLNQNTGNGVVVAESVTDNWPEMLGVKIDDPYFRQRYVETDQYGQVQAIANIHQDQSLKKAVGYIQLLEKFAVKGNLIVPILAEGQLLSLLIAHQCETPRVWQQPEIDLFQQIATQIGYALEQAKLLEKIEQSRNFVVIGSDDERHQQETLQQQLLELLNNVEGAARGDLTVRADVTAGEIGTVADFFNSIVESLRDIVTQVQQAATHVNTAIGSNEGAIRHLAEEALTQAAEINRTLDAVDQMTLSMKGVAESAEKAAFVANHAAHIATKSGRAMDLTVENILSLRKTVGETAKKVKRLGESSQQISRVVSLINQIAIQTNLLAINAGIEAARAGEEGQGFAVVAEEVGELAVRSAAATQEIEQIVENIQRETSEVVLAMEIGTSQVVEGTRIVEEAKQSLSEILDVSREIDSLVQSISTATASQVETSQSVSQLMKDIAAISQRTSDSSRQVSKSLQQTVEISHQLQETVEAFKVS</sequence>
<dbReference type="InterPro" id="IPR016132">
    <property type="entry name" value="Phyto_chromo_attachment"/>
</dbReference>
<evidence type="ECO:0000256" key="7">
    <source>
        <dbReference type="ARBA" id="ARBA00023224"/>
    </source>
</evidence>
<keyword evidence="4 10" id="KW-0812">Transmembrane</keyword>
<feature type="domain" description="HAMP" evidence="13">
    <location>
        <begin position="613"/>
        <end position="664"/>
    </location>
</feature>
<dbReference type="SMART" id="SM00065">
    <property type="entry name" value="GAF"/>
    <property type="match status" value="1"/>
</dbReference>
<dbReference type="InterPro" id="IPR004089">
    <property type="entry name" value="MCPsignal_dom"/>
</dbReference>
<dbReference type="GO" id="GO:0006935">
    <property type="term" value="P:chemotaxis"/>
    <property type="evidence" value="ECO:0007669"/>
    <property type="project" value="UniProtKB-KW"/>
</dbReference>
<keyword evidence="15" id="KW-1185">Reference proteome</keyword>
<evidence type="ECO:0000256" key="1">
    <source>
        <dbReference type="ARBA" id="ARBA00004651"/>
    </source>
</evidence>
<evidence type="ECO:0000256" key="2">
    <source>
        <dbReference type="ARBA" id="ARBA00022475"/>
    </source>
</evidence>
<organism evidence="14 15">
    <name type="scientific">Nostoc sphaeroides CCNUC1</name>
    <dbReference type="NCBI Taxonomy" id="2653204"/>
    <lineage>
        <taxon>Bacteria</taxon>
        <taxon>Bacillati</taxon>
        <taxon>Cyanobacteriota</taxon>
        <taxon>Cyanophyceae</taxon>
        <taxon>Nostocales</taxon>
        <taxon>Nostocaceae</taxon>
        <taxon>Nostoc</taxon>
    </lineage>
</organism>
<dbReference type="PROSITE" id="PS50111">
    <property type="entry name" value="CHEMOTAXIS_TRANSDUC_2"/>
    <property type="match status" value="1"/>
</dbReference>
<keyword evidence="5 10" id="KW-1133">Transmembrane helix</keyword>
<name>A0A5P8W1N6_9NOSO</name>
<dbReference type="InterPro" id="IPR033479">
    <property type="entry name" value="dCache_1"/>
</dbReference>
<feature type="transmembrane region" description="Helical" evidence="10">
    <location>
        <begin position="62"/>
        <end position="85"/>
    </location>
</feature>
<dbReference type="Proteomes" id="UP000326678">
    <property type="component" value="Chromosome Gxm1"/>
</dbReference>
<dbReference type="SUPFAM" id="SSF55781">
    <property type="entry name" value="GAF domain-like"/>
    <property type="match status" value="1"/>
</dbReference>
<feature type="transmembrane region" description="Helical" evidence="10">
    <location>
        <begin position="340"/>
        <end position="359"/>
    </location>
</feature>
<dbReference type="AlphaFoldDB" id="A0A5P8W1N6"/>
<dbReference type="SMART" id="SM00304">
    <property type="entry name" value="HAMP"/>
    <property type="match status" value="2"/>
</dbReference>
<dbReference type="Gene3D" id="3.30.450.20">
    <property type="entry name" value="PAS domain"/>
    <property type="match status" value="1"/>
</dbReference>
<dbReference type="Gene3D" id="3.30.450.40">
    <property type="match status" value="1"/>
</dbReference>
<feature type="domain" description="Phytochrome chromophore attachment site" evidence="11">
    <location>
        <begin position="440"/>
        <end position="580"/>
    </location>
</feature>
<evidence type="ECO:0000256" key="6">
    <source>
        <dbReference type="ARBA" id="ARBA00023136"/>
    </source>
</evidence>
<dbReference type="Pfam" id="PF00672">
    <property type="entry name" value="HAMP"/>
    <property type="match status" value="1"/>
</dbReference>
<dbReference type="RefSeq" id="WP_152589475.1">
    <property type="nucleotide sequence ID" value="NZ_CP045226.1"/>
</dbReference>
<keyword evidence="3" id="KW-0145">Chemotaxis</keyword>
<dbReference type="PANTHER" id="PTHR32089:SF114">
    <property type="entry name" value="METHYL-ACCEPTING CHEMOTAXIS PROTEIN MCPB"/>
    <property type="match status" value="1"/>
</dbReference>
<dbReference type="KEGG" id="nsh:GXM_04051"/>
<dbReference type="Pfam" id="PF02743">
    <property type="entry name" value="dCache_1"/>
    <property type="match status" value="1"/>
</dbReference>
<protein>
    <submittedName>
        <fullName evidence="14">PilJ, twitching motility protein PilJ</fullName>
    </submittedName>
</protein>
<reference evidence="14 15" key="1">
    <citation type="submission" date="2019-10" db="EMBL/GenBank/DDBJ databases">
        <title>Genomic and transcriptomic insights into the perfect genentic adaptation of a filamentous nitrogen-fixing cyanobacterium to rice fields.</title>
        <authorList>
            <person name="Chen Z."/>
        </authorList>
    </citation>
    <scope>NUCLEOTIDE SEQUENCE [LARGE SCALE GENOMIC DNA]</scope>
    <source>
        <strain evidence="14">CCNUC1</strain>
    </source>
</reference>
<evidence type="ECO:0000256" key="10">
    <source>
        <dbReference type="SAM" id="Phobius"/>
    </source>
</evidence>
<dbReference type="InterPro" id="IPR003660">
    <property type="entry name" value="HAMP_dom"/>
</dbReference>
<evidence type="ECO:0000256" key="3">
    <source>
        <dbReference type="ARBA" id="ARBA00022500"/>
    </source>
</evidence>
<comment type="subcellular location">
    <subcellularLocation>
        <location evidence="1">Cell membrane</location>
        <topology evidence="1">Multi-pass membrane protein</topology>
    </subcellularLocation>
</comment>
<evidence type="ECO:0000313" key="14">
    <source>
        <dbReference type="EMBL" id="QFS46570.1"/>
    </source>
</evidence>
<dbReference type="Pfam" id="PF01590">
    <property type="entry name" value="GAF"/>
    <property type="match status" value="1"/>
</dbReference>
<accession>A0A5P8W1N6</accession>
<dbReference type="SMART" id="SM00283">
    <property type="entry name" value="MA"/>
    <property type="match status" value="1"/>
</dbReference>
<dbReference type="Gene3D" id="1.10.287.950">
    <property type="entry name" value="Methyl-accepting chemotaxis protein"/>
    <property type="match status" value="1"/>
</dbReference>
<evidence type="ECO:0000256" key="8">
    <source>
        <dbReference type="ARBA" id="ARBA00029447"/>
    </source>
</evidence>
<dbReference type="SUPFAM" id="SSF158472">
    <property type="entry name" value="HAMP domain-like"/>
    <property type="match status" value="1"/>
</dbReference>
<dbReference type="CDD" id="cd06225">
    <property type="entry name" value="HAMP"/>
    <property type="match status" value="2"/>
</dbReference>
<dbReference type="PANTHER" id="PTHR32089">
    <property type="entry name" value="METHYL-ACCEPTING CHEMOTAXIS PROTEIN MCPB"/>
    <property type="match status" value="1"/>
</dbReference>
<evidence type="ECO:0000256" key="4">
    <source>
        <dbReference type="ARBA" id="ARBA00022692"/>
    </source>
</evidence>
<evidence type="ECO:0000259" key="12">
    <source>
        <dbReference type="PROSITE" id="PS50111"/>
    </source>
</evidence>
<feature type="domain" description="HAMP" evidence="13">
    <location>
        <begin position="364"/>
        <end position="416"/>
    </location>
</feature>
<comment type="similarity">
    <text evidence="8">Belongs to the methyl-accepting chemotaxis (MCP) protein family.</text>
</comment>
<gene>
    <name evidence="14" type="ORF">GXM_04051</name>
</gene>
<keyword evidence="6 10" id="KW-0472">Membrane</keyword>
<dbReference type="PROSITE" id="PS50046">
    <property type="entry name" value="PHYTOCHROME_2"/>
    <property type="match status" value="1"/>
</dbReference>